<keyword evidence="2" id="KW-0479">Metal-binding</keyword>
<dbReference type="Pfam" id="PF04234">
    <property type="entry name" value="CopC"/>
    <property type="match status" value="1"/>
</dbReference>
<dbReference type="InterPro" id="IPR032694">
    <property type="entry name" value="CopC/D"/>
</dbReference>
<keyword evidence="6" id="KW-1133">Transmembrane helix</keyword>
<dbReference type="PATRIC" id="fig|571913.6.peg.5158"/>
<dbReference type="GO" id="GO:0042597">
    <property type="term" value="C:periplasmic space"/>
    <property type="evidence" value="ECO:0007669"/>
    <property type="project" value="InterPro"/>
</dbReference>
<organism evidence="9 10">
    <name type="scientific">Luteipulveratus mongoliensis</name>
    <dbReference type="NCBI Taxonomy" id="571913"/>
    <lineage>
        <taxon>Bacteria</taxon>
        <taxon>Bacillati</taxon>
        <taxon>Actinomycetota</taxon>
        <taxon>Actinomycetes</taxon>
        <taxon>Micrococcales</taxon>
        <taxon>Dermacoccaceae</taxon>
        <taxon>Luteipulveratus</taxon>
    </lineage>
</organism>
<gene>
    <name evidence="9" type="ORF">VV02_25460</name>
</gene>
<keyword evidence="10" id="KW-1185">Reference proteome</keyword>
<dbReference type="GO" id="GO:0005886">
    <property type="term" value="C:plasma membrane"/>
    <property type="evidence" value="ECO:0007669"/>
    <property type="project" value="TreeGrafter"/>
</dbReference>
<reference evidence="9 10" key="1">
    <citation type="submission" date="2015-03" db="EMBL/GenBank/DDBJ databases">
        <title>Luteipulveratus halotolerans sp. nov., a novel actinobacterium (Dermacoccaceae) from Sarawak, Malaysia.</title>
        <authorList>
            <person name="Juboi H."/>
            <person name="Basik A."/>
            <person name="Shamsul S.S."/>
            <person name="Arnold P."/>
            <person name="Schmitt E.K."/>
            <person name="Sanglier J.-J."/>
            <person name="Yeo T."/>
        </authorList>
    </citation>
    <scope>NUCLEOTIDE SEQUENCE [LARGE SCALE GENOMIC DNA]</scope>
    <source>
        <strain evidence="9 10">MN07-A0370</strain>
    </source>
</reference>
<keyword evidence="6" id="KW-0472">Membrane</keyword>
<evidence type="ECO:0000256" key="6">
    <source>
        <dbReference type="SAM" id="Phobius"/>
    </source>
</evidence>
<accession>A0A0K1JNW6</accession>
<dbReference type="SUPFAM" id="SSF81296">
    <property type="entry name" value="E set domains"/>
    <property type="match status" value="1"/>
</dbReference>
<dbReference type="KEGG" id="lmoi:VV02_25460"/>
<dbReference type="PANTHER" id="PTHR34820">
    <property type="entry name" value="INNER MEMBRANE PROTEIN YEBZ"/>
    <property type="match status" value="1"/>
</dbReference>
<dbReference type="GO" id="GO:0006825">
    <property type="term" value="P:copper ion transport"/>
    <property type="evidence" value="ECO:0007669"/>
    <property type="project" value="InterPro"/>
</dbReference>
<dbReference type="GO" id="GO:0046688">
    <property type="term" value="P:response to copper ion"/>
    <property type="evidence" value="ECO:0007669"/>
    <property type="project" value="InterPro"/>
</dbReference>
<evidence type="ECO:0000256" key="7">
    <source>
        <dbReference type="SAM" id="SignalP"/>
    </source>
</evidence>
<dbReference type="GO" id="GO:0030313">
    <property type="term" value="C:cell envelope"/>
    <property type="evidence" value="ECO:0007669"/>
    <property type="project" value="UniProtKB-SubCell"/>
</dbReference>
<feature type="compositionally biased region" description="Low complexity" evidence="5">
    <location>
        <begin position="123"/>
        <end position="158"/>
    </location>
</feature>
<dbReference type="Gene3D" id="2.60.40.1220">
    <property type="match status" value="1"/>
</dbReference>
<evidence type="ECO:0000313" key="10">
    <source>
        <dbReference type="Proteomes" id="UP000066480"/>
    </source>
</evidence>
<dbReference type="RefSeq" id="WP_052596209.1">
    <property type="nucleotide sequence ID" value="NZ_CP011112.1"/>
</dbReference>
<feature type="chain" id="PRO_5005461942" description="CopC domain-containing protein" evidence="7">
    <location>
        <begin position="24"/>
        <end position="204"/>
    </location>
</feature>
<evidence type="ECO:0000256" key="4">
    <source>
        <dbReference type="ARBA" id="ARBA00023008"/>
    </source>
</evidence>
<proteinExistence type="predicted"/>
<evidence type="ECO:0000256" key="2">
    <source>
        <dbReference type="ARBA" id="ARBA00022723"/>
    </source>
</evidence>
<keyword evidence="3 7" id="KW-0732">Signal</keyword>
<dbReference type="STRING" id="571913.VV02_25460"/>
<dbReference type="EMBL" id="CP011112">
    <property type="protein sequence ID" value="AKU18414.1"/>
    <property type="molecule type" value="Genomic_DNA"/>
</dbReference>
<dbReference type="OrthoDB" id="5242236at2"/>
<dbReference type="InterPro" id="IPR014755">
    <property type="entry name" value="Cu-Rt/internalin_Ig-like"/>
</dbReference>
<dbReference type="AlphaFoldDB" id="A0A0K1JNW6"/>
<dbReference type="PANTHER" id="PTHR34820:SF4">
    <property type="entry name" value="INNER MEMBRANE PROTEIN YEBZ"/>
    <property type="match status" value="1"/>
</dbReference>
<name>A0A0K1JNW6_9MICO</name>
<protein>
    <recommendedName>
        <fullName evidence="8">CopC domain-containing protein</fullName>
    </recommendedName>
</protein>
<feature type="region of interest" description="Disordered" evidence="5">
    <location>
        <begin position="122"/>
        <end position="164"/>
    </location>
</feature>
<dbReference type="GO" id="GO:0005507">
    <property type="term" value="F:copper ion binding"/>
    <property type="evidence" value="ECO:0007669"/>
    <property type="project" value="InterPro"/>
</dbReference>
<comment type="subcellular location">
    <subcellularLocation>
        <location evidence="1">Cell envelope</location>
    </subcellularLocation>
</comment>
<evidence type="ECO:0000313" key="9">
    <source>
        <dbReference type="EMBL" id="AKU18414.1"/>
    </source>
</evidence>
<feature type="transmembrane region" description="Helical" evidence="6">
    <location>
        <begin position="169"/>
        <end position="190"/>
    </location>
</feature>
<dbReference type="InterPro" id="IPR014756">
    <property type="entry name" value="Ig_E-set"/>
</dbReference>
<feature type="domain" description="CopC" evidence="8">
    <location>
        <begin position="24"/>
        <end position="114"/>
    </location>
</feature>
<feature type="signal peptide" evidence="7">
    <location>
        <begin position="1"/>
        <end position="23"/>
    </location>
</feature>
<evidence type="ECO:0000256" key="5">
    <source>
        <dbReference type="SAM" id="MobiDB-lite"/>
    </source>
</evidence>
<keyword evidence="6" id="KW-0812">Transmembrane</keyword>
<evidence type="ECO:0000259" key="8">
    <source>
        <dbReference type="Pfam" id="PF04234"/>
    </source>
</evidence>
<sequence>MKRLLLLLAVLVTMVGFAPSASAHDVLISTSPKDGATVAQNPANVVLTFNNPALATGSVIQVTGPSGRVDEGKPTFVDHTVTQPLKPGPAGAYTVKWRVTSVDGHPISGSFRFTTWAVPVPPASTTAPSPSSAAPTAAPTAGTSSATATTTSSAAAPAPKDDGESGPNLLIVLVGVLVAGGVVGALVGLARRRSGQSYTHDEDD</sequence>
<evidence type="ECO:0000256" key="3">
    <source>
        <dbReference type="ARBA" id="ARBA00022729"/>
    </source>
</evidence>
<dbReference type="InterPro" id="IPR007348">
    <property type="entry name" value="CopC_dom"/>
</dbReference>
<dbReference type="Proteomes" id="UP000066480">
    <property type="component" value="Chromosome"/>
</dbReference>
<evidence type="ECO:0000256" key="1">
    <source>
        <dbReference type="ARBA" id="ARBA00004196"/>
    </source>
</evidence>
<keyword evidence="4" id="KW-0186">Copper</keyword>